<evidence type="ECO:0000313" key="2">
    <source>
        <dbReference type="Proteomes" id="UP000190198"/>
    </source>
</evidence>
<protein>
    <submittedName>
        <fullName evidence="1">Uncharacterized protein</fullName>
    </submittedName>
</protein>
<evidence type="ECO:0000313" key="1">
    <source>
        <dbReference type="EMBL" id="OOZ38493.1"/>
    </source>
</evidence>
<dbReference type="AlphaFoldDB" id="A0A1T2L063"/>
<dbReference type="Proteomes" id="UP000190198">
    <property type="component" value="Unassembled WGS sequence"/>
</dbReference>
<name>A0A1T2L063_9GAMM</name>
<keyword evidence="2" id="KW-1185">Reference proteome</keyword>
<gene>
    <name evidence="1" type="ORF">BOW52_08445</name>
</gene>
<comment type="caution">
    <text evidence="1">The sequence shown here is derived from an EMBL/GenBank/DDBJ whole genome shotgun (WGS) entry which is preliminary data.</text>
</comment>
<reference evidence="1 2" key="1">
    <citation type="submission" date="2016-11" db="EMBL/GenBank/DDBJ databases">
        <title>Mixed transmission modes and dynamic genome evolution in an obligate animal-bacterial symbiosis.</title>
        <authorList>
            <person name="Russell S.L."/>
            <person name="Corbett-Detig R.B."/>
            <person name="Cavanaugh C.M."/>
        </authorList>
    </citation>
    <scope>NUCLEOTIDE SEQUENCE [LARGE SCALE GENOMIC DNA]</scope>
    <source>
        <strain evidence="1">Sp-SM6</strain>
    </source>
</reference>
<accession>A0A1T2L063</accession>
<dbReference type="OrthoDB" id="9920726at2"/>
<organism evidence="1 2">
    <name type="scientific">Solemya elarraichensis gill symbiont</name>
    <dbReference type="NCBI Taxonomy" id="1918949"/>
    <lineage>
        <taxon>Bacteria</taxon>
        <taxon>Pseudomonadati</taxon>
        <taxon>Pseudomonadota</taxon>
        <taxon>Gammaproteobacteria</taxon>
        <taxon>sulfur-oxidizing symbionts</taxon>
    </lineage>
</organism>
<sequence>MVKSNAIYLKTTMQLVTEADTHDIPGTIIQMREGNLDMELFLVRQWAVKQKLIGLDTDIGAFG</sequence>
<proteinExistence type="predicted"/>
<dbReference type="RefSeq" id="WP_078477318.1">
    <property type="nucleotide sequence ID" value="NZ_MPRK01000176.1"/>
</dbReference>
<dbReference type="EMBL" id="MPRK01000176">
    <property type="protein sequence ID" value="OOZ38493.1"/>
    <property type="molecule type" value="Genomic_DNA"/>
</dbReference>